<dbReference type="NCBIfam" id="NF009695">
    <property type="entry name" value="PRK13222.1-2"/>
    <property type="match status" value="1"/>
</dbReference>
<dbReference type="GO" id="GO:0006281">
    <property type="term" value="P:DNA repair"/>
    <property type="evidence" value="ECO:0007669"/>
    <property type="project" value="TreeGrafter"/>
</dbReference>
<dbReference type="EC" id="3.1.3.18" evidence="5"/>
<dbReference type="CDD" id="cd16417">
    <property type="entry name" value="HAD_PGPase"/>
    <property type="match status" value="1"/>
</dbReference>
<keyword evidence="7 10" id="KW-0378">Hydrolase</keyword>
<dbReference type="InterPro" id="IPR023214">
    <property type="entry name" value="HAD_sf"/>
</dbReference>
<evidence type="ECO:0000256" key="8">
    <source>
        <dbReference type="ARBA" id="ARBA00022842"/>
    </source>
</evidence>
<evidence type="ECO:0000256" key="4">
    <source>
        <dbReference type="ARBA" id="ARBA00006171"/>
    </source>
</evidence>
<dbReference type="InterPro" id="IPR036412">
    <property type="entry name" value="HAD-like_sf"/>
</dbReference>
<dbReference type="Gene3D" id="3.40.50.1000">
    <property type="entry name" value="HAD superfamily/HAD-like"/>
    <property type="match status" value="1"/>
</dbReference>
<sequence>MNHLTRLFNGQLPELIMYDLDGTLLNSAPDLIHATQHMLNSMKLPPAKDNDIIKWLGNGIPALIKRALANDMRGNEPGKVDESLFSQSQQLFNRHYSKVLGQYSQPYTGVMPFLEAMKNQNITQAIVTNKSLDFSQRLSGMKGFSPYISYILGGDSLALSKPDPLPLTHTIEHFQVKPENALMVGDSKNDVIAAKAAGIKVIGLPYGYNHGEPLERSEPDLIIPDLSQLL</sequence>
<dbReference type="SFLD" id="SFLDS00003">
    <property type="entry name" value="Haloacid_Dehalogenase"/>
    <property type="match status" value="1"/>
</dbReference>
<dbReference type="PROSITE" id="PS01228">
    <property type="entry name" value="COF_1"/>
    <property type="match status" value="1"/>
</dbReference>
<evidence type="ECO:0000256" key="6">
    <source>
        <dbReference type="ARBA" id="ARBA00022723"/>
    </source>
</evidence>
<dbReference type="GO" id="GO:0005829">
    <property type="term" value="C:cytosol"/>
    <property type="evidence" value="ECO:0007669"/>
    <property type="project" value="TreeGrafter"/>
</dbReference>
<dbReference type="EMBL" id="NSIT01000389">
    <property type="protein sequence ID" value="PJE77761.1"/>
    <property type="molecule type" value="Genomic_DNA"/>
</dbReference>
<dbReference type="PANTHER" id="PTHR43434">
    <property type="entry name" value="PHOSPHOGLYCOLATE PHOSPHATASE"/>
    <property type="match status" value="1"/>
</dbReference>
<proteinExistence type="inferred from homology"/>
<accession>A0A2H9T3I3</accession>
<evidence type="ECO:0000256" key="3">
    <source>
        <dbReference type="ARBA" id="ARBA00004818"/>
    </source>
</evidence>
<keyword evidence="8" id="KW-0460">Magnesium</keyword>
<dbReference type="InterPro" id="IPR006439">
    <property type="entry name" value="HAD-SF_hydro_IA"/>
</dbReference>
<dbReference type="FunFam" id="3.40.50.1000:FF:000022">
    <property type="entry name" value="Phosphoglycolate phosphatase"/>
    <property type="match status" value="1"/>
</dbReference>
<dbReference type="SFLD" id="SFLDG01135">
    <property type="entry name" value="C1.5.6:_HAD__Beta-PGM__Phospha"/>
    <property type="match status" value="1"/>
</dbReference>
<dbReference type="InterPro" id="IPR037512">
    <property type="entry name" value="PGPase_prok"/>
</dbReference>
<organism evidence="10">
    <name type="scientific">invertebrate metagenome</name>
    <dbReference type="NCBI Taxonomy" id="1711999"/>
    <lineage>
        <taxon>unclassified sequences</taxon>
        <taxon>metagenomes</taxon>
        <taxon>organismal metagenomes</taxon>
    </lineage>
</organism>
<keyword evidence="6" id="KW-0479">Metal-binding</keyword>
<evidence type="ECO:0000256" key="5">
    <source>
        <dbReference type="ARBA" id="ARBA00013078"/>
    </source>
</evidence>
<dbReference type="GO" id="GO:0046872">
    <property type="term" value="F:metal ion binding"/>
    <property type="evidence" value="ECO:0007669"/>
    <property type="project" value="UniProtKB-KW"/>
</dbReference>
<comment type="similarity">
    <text evidence="4">Belongs to the HAD-like hydrolase superfamily. CbbY/CbbZ/Gph/YieH family.</text>
</comment>
<dbReference type="InterPro" id="IPR050155">
    <property type="entry name" value="HAD-like_hydrolase_sf"/>
</dbReference>
<evidence type="ECO:0000256" key="7">
    <source>
        <dbReference type="ARBA" id="ARBA00022801"/>
    </source>
</evidence>
<dbReference type="GO" id="GO:0005975">
    <property type="term" value="P:carbohydrate metabolic process"/>
    <property type="evidence" value="ECO:0007669"/>
    <property type="project" value="InterPro"/>
</dbReference>
<name>A0A2H9T3I3_9ZZZZ</name>
<dbReference type="Gene3D" id="1.10.150.240">
    <property type="entry name" value="Putative phosphatase, domain 2"/>
    <property type="match status" value="1"/>
</dbReference>
<protein>
    <recommendedName>
        <fullName evidence="5">phosphoglycolate phosphatase</fullName>
        <ecNumber evidence="5">3.1.3.18</ecNumber>
    </recommendedName>
</protein>
<keyword evidence="9" id="KW-0119">Carbohydrate metabolism</keyword>
<dbReference type="Pfam" id="PF13419">
    <property type="entry name" value="HAD_2"/>
    <property type="match status" value="1"/>
</dbReference>
<dbReference type="PRINTS" id="PR00413">
    <property type="entry name" value="HADHALOGNASE"/>
</dbReference>
<evidence type="ECO:0000313" key="10">
    <source>
        <dbReference type="EMBL" id="PJE77761.1"/>
    </source>
</evidence>
<dbReference type="NCBIfam" id="TIGR01449">
    <property type="entry name" value="PGP_bact"/>
    <property type="match status" value="1"/>
</dbReference>
<dbReference type="GO" id="GO:0008967">
    <property type="term" value="F:phosphoglycolate phosphatase activity"/>
    <property type="evidence" value="ECO:0007669"/>
    <property type="project" value="UniProtKB-EC"/>
</dbReference>
<comment type="catalytic activity">
    <reaction evidence="1">
        <text>2-phosphoglycolate + H2O = glycolate + phosphate</text>
        <dbReference type="Rhea" id="RHEA:14369"/>
        <dbReference type="ChEBI" id="CHEBI:15377"/>
        <dbReference type="ChEBI" id="CHEBI:29805"/>
        <dbReference type="ChEBI" id="CHEBI:43474"/>
        <dbReference type="ChEBI" id="CHEBI:58033"/>
        <dbReference type="EC" id="3.1.3.18"/>
    </reaction>
</comment>
<reference evidence="10" key="1">
    <citation type="journal article" date="2017" name="Appl. Environ. Microbiol.">
        <title>Molecular characterization of an Endozoicomonas-like organism causing infection in king scallop Pecten maximus L.</title>
        <authorList>
            <person name="Cano I."/>
            <person name="van Aerle R."/>
            <person name="Ross S."/>
            <person name="Verner-Jeffreys D.W."/>
            <person name="Paley R.K."/>
            <person name="Rimmer G."/>
            <person name="Ryder D."/>
            <person name="Hooper P."/>
            <person name="Stone D."/>
            <person name="Feist S.W."/>
        </authorList>
    </citation>
    <scope>NUCLEOTIDE SEQUENCE</scope>
</reference>
<dbReference type="NCBIfam" id="TIGR01549">
    <property type="entry name" value="HAD-SF-IA-v1"/>
    <property type="match status" value="1"/>
</dbReference>
<evidence type="ECO:0000256" key="9">
    <source>
        <dbReference type="ARBA" id="ARBA00023277"/>
    </source>
</evidence>
<dbReference type="SFLD" id="SFLDG01129">
    <property type="entry name" value="C1.5:_HAD__Beta-PGM__Phosphata"/>
    <property type="match status" value="1"/>
</dbReference>
<gene>
    <name evidence="10" type="primary">gph</name>
    <name evidence="10" type="ORF">CI610_03312</name>
</gene>
<dbReference type="AlphaFoldDB" id="A0A2H9T3I3"/>
<comment type="cofactor">
    <cofactor evidence="2">
        <name>Mg(2+)</name>
        <dbReference type="ChEBI" id="CHEBI:18420"/>
    </cofactor>
</comment>
<evidence type="ECO:0000256" key="1">
    <source>
        <dbReference type="ARBA" id="ARBA00000830"/>
    </source>
</evidence>
<dbReference type="NCBIfam" id="TIGR01509">
    <property type="entry name" value="HAD-SF-IA-v3"/>
    <property type="match status" value="1"/>
</dbReference>
<comment type="caution">
    <text evidence="10">The sequence shown here is derived from an EMBL/GenBank/DDBJ whole genome shotgun (WGS) entry which is preliminary data.</text>
</comment>
<dbReference type="SUPFAM" id="SSF56784">
    <property type="entry name" value="HAD-like"/>
    <property type="match status" value="1"/>
</dbReference>
<comment type="pathway">
    <text evidence="3">Organic acid metabolism; glycolate biosynthesis; glycolate from 2-phosphoglycolate: step 1/1.</text>
</comment>
<dbReference type="PANTHER" id="PTHR43434:SF1">
    <property type="entry name" value="PHOSPHOGLYCOLATE PHOSPHATASE"/>
    <property type="match status" value="1"/>
</dbReference>
<evidence type="ECO:0000256" key="2">
    <source>
        <dbReference type="ARBA" id="ARBA00001946"/>
    </source>
</evidence>
<dbReference type="InterPro" id="IPR023198">
    <property type="entry name" value="PGP-like_dom2"/>
</dbReference>
<dbReference type="InterPro" id="IPR041492">
    <property type="entry name" value="HAD_2"/>
</dbReference>